<dbReference type="EMBL" id="JABBFO010000005">
    <property type="protein sequence ID" value="MBT0727217.1"/>
    <property type="molecule type" value="Genomic_DNA"/>
</dbReference>
<gene>
    <name evidence="2" type="ORF">HGT73_07440</name>
</gene>
<keyword evidence="2" id="KW-0503">Monooxygenase</keyword>
<keyword evidence="2" id="KW-0560">Oxidoreductase</keyword>
<sequence length="90" mass="10526">MVTLNGYLRCRTPEESQIVSQYLPAHRELSLQEAGCIRFSVVQTAEPQVWRVEESFIDYPAFEYHQQRVMASEWGEKTVGIVRDYVITEE</sequence>
<dbReference type="Gene3D" id="3.30.70.100">
    <property type="match status" value="1"/>
</dbReference>
<accession>A0ABS5T700</accession>
<evidence type="ECO:0000259" key="1">
    <source>
        <dbReference type="Pfam" id="PF03992"/>
    </source>
</evidence>
<dbReference type="RefSeq" id="WP_214213215.1">
    <property type="nucleotide sequence ID" value="NZ_JABBFO010000005.1"/>
</dbReference>
<evidence type="ECO:0000313" key="2">
    <source>
        <dbReference type="EMBL" id="MBT0727217.1"/>
    </source>
</evidence>
<protein>
    <submittedName>
        <fullName evidence="2">Antibiotic biosynthesis monooxygenase</fullName>
    </submittedName>
</protein>
<dbReference type="InterPro" id="IPR011008">
    <property type="entry name" value="Dimeric_a/b-barrel"/>
</dbReference>
<evidence type="ECO:0000313" key="3">
    <source>
        <dbReference type="Proteomes" id="UP000786875"/>
    </source>
</evidence>
<proteinExistence type="predicted"/>
<dbReference type="SUPFAM" id="SSF54909">
    <property type="entry name" value="Dimeric alpha+beta barrel"/>
    <property type="match status" value="1"/>
</dbReference>
<comment type="caution">
    <text evidence="2">The sequence shown here is derived from an EMBL/GenBank/DDBJ whole genome shotgun (WGS) entry which is preliminary data.</text>
</comment>
<keyword evidence="3" id="KW-1185">Reference proteome</keyword>
<name>A0ABS5T700_9GAMM</name>
<dbReference type="Proteomes" id="UP000786875">
    <property type="component" value="Unassembled WGS sequence"/>
</dbReference>
<dbReference type="InterPro" id="IPR007138">
    <property type="entry name" value="ABM_dom"/>
</dbReference>
<dbReference type="GO" id="GO:0004497">
    <property type="term" value="F:monooxygenase activity"/>
    <property type="evidence" value="ECO:0007669"/>
    <property type="project" value="UniProtKB-KW"/>
</dbReference>
<reference evidence="2 3" key="1">
    <citation type="submission" date="2020-04" db="EMBL/GenBank/DDBJ databases">
        <title>Genome sequencing of Rosenbergiella species.</title>
        <authorList>
            <person name="Alvarez-Perez S."/>
            <person name="Lievens B."/>
        </authorList>
    </citation>
    <scope>NUCLEOTIDE SEQUENCE [LARGE SCALE GENOMIC DNA]</scope>
    <source>
        <strain evidence="2 3">CdVSA20.1</strain>
    </source>
</reference>
<dbReference type="Pfam" id="PF03992">
    <property type="entry name" value="ABM"/>
    <property type="match status" value="1"/>
</dbReference>
<organism evidence="2 3">
    <name type="scientific">Rosenbergiella australiborealis</name>
    <dbReference type="NCBI Taxonomy" id="1544696"/>
    <lineage>
        <taxon>Bacteria</taxon>
        <taxon>Pseudomonadati</taxon>
        <taxon>Pseudomonadota</taxon>
        <taxon>Gammaproteobacteria</taxon>
        <taxon>Enterobacterales</taxon>
        <taxon>Erwiniaceae</taxon>
        <taxon>Rosenbergiella</taxon>
    </lineage>
</organism>
<feature type="domain" description="ABM" evidence="1">
    <location>
        <begin position="1"/>
        <end position="70"/>
    </location>
</feature>